<dbReference type="PANTHER" id="PTHR30363">
    <property type="entry name" value="HTH-TYPE TRANSCRIPTIONAL REGULATOR SRLR-RELATED"/>
    <property type="match status" value="1"/>
</dbReference>
<evidence type="ECO:0000256" key="3">
    <source>
        <dbReference type="ARBA" id="ARBA00023163"/>
    </source>
</evidence>
<name>A0ABW3I830_9PAST</name>
<evidence type="ECO:0000259" key="4">
    <source>
        <dbReference type="PROSITE" id="PS51000"/>
    </source>
</evidence>
<evidence type="ECO:0000313" key="5">
    <source>
        <dbReference type="EMBL" id="MFD0966103.1"/>
    </source>
</evidence>
<keyword evidence="3" id="KW-0804">Transcription</keyword>
<protein>
    <submittedName>
        <fullName evidence="5">DNA-binding transcriptional repressor DeoR</fullName>
    </submittedName>
</protein>
<dbReference type="SUPFAM" id="SSF100950">
    <property type="entry name" value="NagB/RpiA/CoA transferase-like"/>
    <property type="match status" value="1"/>
</dbReference>
<evidence type="ECO:0000256" key="1">
    <source>
        <dbReference type="ARBA" id="ARBA00023015"/>
    </source>
</evidence>
<dbReference type="EMBL" id="JBHTJN010000009">
    <property type="protein sequence ID" value="MFD0966103.1"/>
    <property type="molecule type" value="Genomic_DNA"/>
</dbReference>
<dbReference type="Pfam" id="PF00455">
    <property type="entry name" value="DeoRC"/>
    <property type="match status" value="1"/>
</dbReference>
<dbReference type="GO" id="GO:0003677">
    <property type="term" value="F:DNA binding"/>
    <property type="evidence" value="ECO:0007669"/>
    <property type="project" value="UniProtKB-KW"/>
</dbReference>
<dbReference type="InterPro" id="IPR001034">
    <property type="entry name" value="DeoR_HTH"/>
</dbReference>
<gene>
    <name evidence="5" type="primary">deoR</name>
    <name evidence="5" type="ORF">ACFQ02_04450</name>
</gene>
<dbReference type="NCBIfam" id="NF007961">
    <property type="entry name" value="PRK10681.1"/>
    <property type="match status" value="1"/>
</dbReference>
<dbReference type="InterPro" id="IPR018356">
    <property type="entry name" value="Tscrpt_reg_HTH_DeoR_CS"/>
</dbReference>
<dbReference type="SMART" id="SM01134">
    <property type="entry name" value="DeoRC"/>
    <property type="match status" value="1"/>
</dbReference>
<keyword evidence="6" id="KW-1185">Reference proteome</keyword>
<dbReference type="InterPro" id="IPR014036">
    <property type="entry name" value="DeoR-like_C"/>
</dbReference>
<dbReference type="Pfam" id="PF08220">
    <property type="entry name" value="HTH_DeoR"/>
    <property type="match status" value="1"/>
</dbReference>
<accession>A0ABW3I830</accession>
<proteinExistence type="predicted"/>
<dbReference type="RefSeq" id="WP_380820172.1">
    <property type="nucleotide sequence ID" value="NZ_JBHTJN010000009.1"/>
</dbReference>
<dbReference type="PROSITE" id="PS51000">
    <property type="entry name" value="HTH_DEOR_2"/>
    <property type="match status" value="1"/>
</dbReference>
<sequence>MEKKISSRVEQLLFLLKQNDKLHLRDAAKFLQVSEMTIRRDLNNSAGKISLLGGYLVDNAKQNYENNYFIAEHQNRNVAEKMHVGKLAARLIKNGDVVFFDCGSTIPFIASQIDNSINFTALCCSLNTFVVLQDKPNCELILCGGNYSRHNSSFTPIHLTSEVDHICTTKAFISAAGVDLLQGVTCFNFNEAKLKTKAISKTKQRILVFDHSKINQVHQSYIADLNQFDLLISDQPLPPEFGDNIPSLVY</sequence>
<keyword evidence="1" id="KW-0805">Transcription regulation</keyword>
<dbReference type="InterPro" id="IPR037171">
    <property type="entry name" value="NagB/RpiA_transferase-like"/>
</dbReference>
<keyword evidence="2 5" id="KW-0238">DNA-binding</keyword>
<comment type="caution">
    <text evidence="5">The sequence shown here is derived from an EMBL/GenBank/DDBJ whole genome shotgun (WGS) entry which is preliminary data.</text>
</comment>
<dbReference type="Gene3D" id="3.40.50.1360">
    <property type="match status" value="1"/>
</dbReference>
<reference evidence="6" key="1">
    <citation type="journal article" date="2019" name="Int. J. Syst. Evol. Microbiol.">
        <title>The Global Catalogue of Microorganisms (GCM) 10K type strain sequencing project: providing services to taxonomists for standard genome sequencing and annotation.</title>
        <authorList>
            <consortium name="The Broad Institute Genomics Platform"/>
            <consortium name="The Broad Institute Genome Sequencing Center for Infectious Disease"/>
            <person name="Wu L."/>
            <person name="Ma J."/>
        </authorList>
    </citation>
    <scope>NUCLEOTIDE SEQUENCE [LARGE SCALE GENOMIC DNA]</scope>
    <source>
        <strain evidence="6">CCUG 61707</strain>
    </source>
</reference>
<evidence type="ECO:0000313" key="6">
    <source>
        <dbReference type="Proteomes" id="UP001596996"/>
    </source>
</evidence>
<dbReference type="InterPro" id="IPR050313">
    <property type="entry name" value="Carb_Metab_HTH_regulators"/>
</dbReference>
<dbReference type="PANTHER" id="PTHR30363:SF8">
    <property type="entry name" value="DEOXYRIBOSE OPERON REPRESSOR"/>
    <property type="match status" value="1"/>
</dbReference>
<feature type="domain" description="HTH deoR-type" evidence="4">
    <location>
        <begin position="5"/>
        <end position="57"/>
    </location>
</feature>
<dbReference type="SMART" id="SM00420">
    <property type="entry name" value="HTH_DEOR"/>
    <property type="match status" value="1"/>
</dbReference>
<dbReference type="PROSITE" id="PS00894">
    <property type="entry name" value="HTH_DEOR_1"/>
    <property type="match status" value="1"/>
</dbReference>
<dbReference type="Proteomes" id="UP001596996">
    <property type="component" value="Unassembled WGS sequence"/>
</dbReference>
<evidence type="ECO:0000256" key="2">
    <source>
        <dbReference type="ARBA" id="ARBA00023125"/>
    </source>
</evidence>
<organism evidence="5 6">
    <name type="scientific">Seminibacterium arietis</name>
    <dbReference type="NCBI Taxonomy" id="1173502"/>
    <lineage>
        <taxon>Bacteria</taxon>
        <taxon>Pseudomonadati</taxon>
        <taxon>Pseudomonadota</taxon>
        <taxon>Gammaproteobacteria</taxon>
        <taxon>Pasteurellales</taxon>
        <taxon>Pasteurellaceae</taxon>
        <taxon>Seminibacterium</taxon>
    </lineage>
</organism>